<accession>A0A0A8XYT2</accession>
<organism evidence="2">
    <name type="scientific">Arundo donax</name>
    <name type="common">Giant reed</name>
    <name type="synonym">Donax arundinaceus</name>
    <dbReference type="NCBI Taxonomy" id="35708"/>
    <lineage>
        <taxon>Eukaryota</taxon>
        <taxon>Viridiplantae</taxon>
        <taxon>Streptophyta</taxon>
        <taxon>Embryophyta</taxon>
        <taxon>Tracheophyta</taxon>
        <taxon>Spermatophyta</taxon>
        <taxon>Magnoliopsida</taxon>
        <taxon>Liliopsida</taxon>
        <taxon>Poales</taxon>
        <taxon>Poaceae</taxon>
        <taxon>PACMAD clade</taxon>
        <taxon>Arundinoideae</taxon>
        <taxon>Arundineae</taxon>
        <taxon>Arundo</taxon>
    </lineage>
</organism>
<evidence type="ECO:0000313" key="2">
    <source>
        <dbReference type="EMBL" id="JAD19104.1"/>
    </source>
</evidence>
<evidence type="ECO:0000256" key="1">
    <source>
        <dbReference type="SAM" id="Phobius"/>
    </source>
</evidence>
<name>A0A0A8XYT2_ARUDO</name>
<reference evidence="2" key="2">
    <citation type="journal article" date="2015" name="Data Brief">
        <title>Shoot transcriptome of the giant reed, Arundo donax.</title>
        <authorList>
            <person name="Barrero R.A."/>
            <person name="Guerrero F.D."/>
            <person name="Moolhuijzen P."/>
            <person name="Goolsby J.A."/>
            <person name="Tidwell J."/>
            <person name="Bellgard S.E."/>
            <person name="Bellgard M.I."/>
        </authorList>
    </citation>
    <scope>NUCLEOTIDE SEQUENCE</scope>
    <source>
        <tissue evidence="2">Shoot tissue taken approximately 20 cm above the soil surface</tissue>
    </source>
</reference>
<keyword evidence="1" id="KW-1133">Transmembrane helix</keyword>
<feature type="transmembrane region" description="Helical" evidence="1">
    <location>
        <begin position="59"/>
        <end position="78"/>
    </location>
</feature>
<proteinExistence type="predicted"/>
<reference evidence="2" key="1">
    <citation type="submission" date="2014-09" db="EMBL/GenBank/DDBJ databases">
        <authorList>
            <person name="Magalhaes I.L.F."/>
            <person name="Oliveira U."/>
            <person name="Santos F.R."/>
            <person name="Vidigal T.H.D.A."/>
            <person name="Brescovit A.D."/>
            <person name="Santos A.J."/>
        </authorList>
    </citation>
    <scope>NUCLEOTIDE SEQUENCE</scope>
    <source>
        <tissue evidence="2">Shoot tissue taken approximately 20 cm above the soil surface</tissue>
    </source>
</reference>
<dbReference type="EMBL" id="GBRH01278791">
    <property type="protein sequence ID" value="JAD19104.1"/>
    <property type="molecule type" value="Transcribed_RNA"/>
</dbReference>
<keyword evidence="1" id="KW-0472">Membrane</keyword>
<sequence length="94" mass="11469">MKMRYYHWRCSSYQKLSLNLNWKGSWKRNGCLRFTHPGRTLTTSLACLWDYPNLMKTHFLDLWCYVVYAFFNLLMLMMERNCTSLHCHFLDSDN</sequence>
<dbReference type="AlphaFoldDB" id="A0A0A8XYT2"/>
<keyword evidence="1" id="KW-0812">Transmembrane</keyword>
<protein>
    <submittedName>
        <fullName evidence="2">Uncharacterized protein</fullName>
    </submittedName>
</protein>